<accession>A0A1X7I302</accession>
<name>A0A1X7I302_9BACT</name>
<dbReference type="AlphaFoldDB" id="A0A1X7I302"/>
<feature type="domain" description="Phospholipase/carboxylesterase/thioesterase" evidence="2">
    <location>
        <begin position="21"/>
        <end position="210"/>
    </location>
</feature>
<dbReference type="InterPro" id="IPR029058">
    <property type="entry name" value="AB_hydrolase_fold"/>
</dbReference>
<sequence>MSQSIHLFENTEFQGASLADAKSAIIMTHGRGDNADKMKSLAQELEIPEHTAIVYPIATDNTWYPKGFMEDWSENQPWLDAALDNLDSILSHLNESGIANDKIFLLGFSQGACLSLEYATRNAQKYAGIAILSGGLIGPHIEKSNYQGDFNNTEIFIGCSDIDHHIPEHRLHESEEAVAPMGAKVDKRIYPSMDHIICEDEINKVNQMLKAL</sequence>
<dbReference type="PANTHER" id="PTHR10655">
    <property type="entry name" value="LYSOPHOSPHOLIPASE-RELATED"/>
    <property type="match status" value="1"/>
</dbReference>
<dbReference type="OrthoDB" id="9801763at2"/>
<evidence type="ECO:0000259" key="2">
    <source>
        <dbReference type="Pfam" id="PF02230"/>
    </source>
</evidence>
<evidence type="ECO:0000313" key="3">
    <source>
        <dbReference type="EMBL" id="SMG08330.1"/>
    </source>
</evidence>
<comment type="similarity">
    <text evidence="1">Belongs to the AB hydrolase superfamily. AB hydrolase 2 family.</text>
</comment>
<dbReference type="SUPFAM" id="SSF53474">
    <property type="entry name" value="alpha/beta-Hydrolases"/>
    <property type="match status" value="1"/>
</dbReference>
<protein>
    <submittedName>
        <fullName evidence="3">Phospholipase/carboxylesterase</fullName>
    </submittedName>
</protein>
<dbReference type="InterPro" id="IPR050565">
    <property type="entry name" value="LYPA1-2/EST-like"/>
</dbReference>
<organism evidence="3 4">
    <name type="scientific">Marivirga sericea</name>
    <dbReference type="NCBI Taxonomy" id="1028"/>
    <lineage>
        <taxon>Bacteria</taxon>
        <taxon>Pseudomonadati</taxon>
        <taxon>Bacteroidota</taxon>
        <taxon>Cytophagia</taxon>
        <taxon>Cytophagales</taxon>
        <taxon>Marivirgaceae</taxon>
        <taxon>Marivirga</taxon>
    </lineage>
</organism>
<dbReference type="STRING" id="1028.SAMN05661096_00125"/>
<dbReference type="GO" id="GO:0052689">
    <property type="term" value="F:carboxylic ester hydrolase activity"/>
    <property type="evidence" value="ECO:0007669"/>
    <property type="project" value="TreeGrafter"/>
</dbReference>
<dbReference type="Proteomes" id="UP000193804">
    <property type="component" value="Unassembled WGS sequence"/>
</dbReference>
<dbReference type="RefSeq" id="WP_085515151.1">
    <property type="nucleotide sequence ID" value="NZ_FXAW01000001.1"/>
</dbReference>
<evidence type="ECO:0000313" key="4">
    <source>
        <dbReference type="Proteomes" id="UP000193804"/>
    </source>
</evidence>
<dbReference type="GO" id="GO:0005737">
    <property type="term" value="C:cytoplasm"/>
    <property type="evidence" value="ECO:0007669"/>
    <property type="project" value="TreeGrafter"/>
</dbReference>
<reference evidence="4" key="1">
    <citation type="submission" date="2017-04" db="EMBL/GenBank/DDBJ databases">
        <authorList>
            <person name="Varghese N."/>
            <person name="Submissions S."/>
        </authorList>
    </citation>
    <scope>NUCLEOTIDE SEQUENCE [LARGE SCALE GENOMIC DNA]</scope>
    <source>
        <strain evidence="4">DSM 4125</strain>
    </source>
</reference>
<dbReference type="Gene3D" id="3.40.50.1820">
    <property type="entry name" value="alpha/beta hydrolase"/>
    <property type="match status" value="1"/>
</dbReference>
<keyword evidence="4" id="KW-1185">Reference proteome</keyword>
<dbReference type="GO" id="GO:0008474">
    <property type="term" value="F:palmitoyl-(protein) hydrolase activity"/>
    <property type="evidence" value="ECO:0007669"/>
    <property type="project" value="TreeGrafter"/>
</dbReference>
<gene>
    <name evidence="3" type="ORF">SAMN05661096_00125</name>
</gene>
<dbReference type="Pfam" id="PF02230">
    <property type="entry name" value="Abhydrolase_2"/>
    <property type="match status" value="1"/>
</dbReference>
<dbReference type="EMBL" id="FXAW01000001">
    <property type="protein sequence ID" value="SMG08330.1"/>
    <property type="molecule type" value="Genomic_DNA"/>
</dbReference>
<evidence type="ECO:0000256" key="1">
    <source>
        <dbReference type="ARBA" id="ARBA00006499"/>
    </source>
</evidence>
<dbReference type="InterPro" id="IPR003140">
    <property type="entry name" value="PLipase/COase/thioEstase"/>
</dbReference>
<proteinExistence type="inferred from homology"/>
<dbReference type="PANTHER" id="PTHR10655:SF70">
    <property type="entry name" value="PHOSPHOLIPASE_CARBOXYLESTERASE_THIOESTERASE DOMAIN-CONTAINING PROTEIN"/>
    <property type="match status" value="1"/>
</dbReference>